<dbReference type="GO" id="GO:0005886">
    <property type="term" value="C:plasma membrane"/>
    <property type="evidence" value="ECO:0007669"/>
    <property type="project" value="UniProtKB-SubCell"/>
</dbReference>
<evidence type="ECO:0000256" key="8">
    <source>
        <dbReference type="ARBA" id="ARBA00022741"/>
    </source>
</evidence>
<sequence length="458" mass="50337">MKRIWMKLALAFMAMGVGAVLITTWLAIKEMDEHFMMYANEVKSQHNEEISQVALASYRASQAWDQSAFLQLEAVSSVLGLHIALHDARGEKLGEWGQAPGAGREGEHDTHAEHAERATETIPLYDGGRKIGQLVISHDDENAYMALEGHFQWAHKNTALWTMAVLLVIVVVLCIPLARTMVRPVVQVSAAAQKVAQGDLQVRVPVPERQDEIAALVVAFNNLVTSLHEQEELRKRLTADIAHELRTPLNTLLAQTEGMIDGIWEATPKHLESTRAEVLRLIRLVNDLDQVIQVEAGALPMRREQVNLRDVAEEVSEAMHVAFARNQIRFQLEGPKDAWMTGDRQRIAQVVANLLANACKHTPPDGTICVTIEKAGGHVKLQVRDNGAGIAPDDLPHVFARFYRGDRSRARERGGAGLGLTIAKGIVEAHGGQIALESSLGKGTTVTVRFPGGDEART</sequence>
<dbReference type="GeneID" id="82811777"/>
<reference evidence="17 20" key="2">
    <citation type="submission" date="2019-06" db="EMBL/GenBank/DDBJ databases">
        <title>Whole genome shotgun sequence of Brevibacillus agri NBRC 15538.</title>
        <authorList>
            <person name="Hosoyama A."/>
            <person name="Uohara A."/>
            <person name="Ohji S."/>
            <person name="Ichikawa N."/>
        </authorList>
    </citation>
    <scope>NUCLEOTIDE SEQUENCE [LARGE SCALE GENOMIC DNA]</scope>
    <source>
        <strain evidence="17 20">NBRC 15538</strain>
    </source>
</reference>
<dbReference type="CDD" id="cd06225">
    <property type="entry name" value="HAMP"/>
    <property type="match status" value="1"/>
</dbReference>
<evidence type="ECO:0000256" key="13">
    <source>
        <dbReference type="ARBA" id="ARBA00023136"/>
    </source>
</evidence>
<comment type="catalytic activity">
    <reaction evidence="1">
        <text>ATP + protein L-histidine = ADP + protein N-phospho-L-histidine.</text>
        <dbReference type="EC" id="2.7.13.3"/>
    </reaction>
</comment>
<protein>
    <recommendedName>
        <fullName evidence="3">histidine kinase</fullName>
        <ecNumber evidence="3">2.7.13.3</ecNumber>
    </recommendedName>
</protein>
<evidence type="ECO:0000256" key="1">
    <source>
        <dbReference type="ARBA" id="ARBA00000085"/>
    </source>
</evidence>
<dbReference type="InterPro" id="IPR050428">
    <property type="entry name" value="TCS_sensor_his_kinase"/>
</dbReference>
<dbReference type="PANTHER" id="PTHR45436:SF5">
    <property type="entry name" value="SENSOR HISTIDINE KINASE TRCS"/>
    <property type="match status" value="1"/>
</dbReference>
<dbReference type="PROSITE" id="PS50109">
    <property type="entry name" value="HIS_KIN"/>
    <property type="match status" value="1"/>
</dbReference>
<dbReference type="InterPro" id="IPR036097">
    <property type="entry name" value="HisK_dim/P_sf"/>
</dbReference>
<keyword evidence="9 18" id="KW-0418">Kinase</keyword>
<keyword evidence="13 14" id="KW-0472">Membrane</keyword>
<evidence type="ECO:0000256" key="12">
    <source>
        <dbReference type="ARBA" id="ARBA00023012"/>
    </source>
</evidence>
<evidence type="ECO:0000313" key="17">
    <source>
        <dbReference type="EMBL" id="GED24782.1"/>
    </source>
</evidence>
<dbReference type="AlphaFoldDB" id="A0A3M8AAH3"/>
<evidence type="ECO:0000256" key="3">
    <source>
        <dbReference type="ARBA" id="ARBA00012438"/>
    </source>
</evidence>
<dbReference type="CDD" id="cd00075">
    <property type="entry name" value="HATPase"/>
    <property type="match status" value="1"/>
</dbReference>
<dbReference type="InterPro" id="IPR036890">
    <property type="entry name" value="HATPase_C_sf"/>
</dbReference>
<dbReference type="SMART" id="SM00304">
    <property type="entry name" value="HAMP"/>
    <property type="match status" value="1"/>
</dbReference>
<keyword evidence="6" id="KW-0808">Transferase</keyword>
<dbReference type="Gene3D" id="6.10.340.10">
    <property type="match status" value="1"/>
</dbReference>
<dbReference type="EC" id="2.7.13.3" evidence="3"/>
<dbReference type="EMBL" id="BJOD01000008">
    <property type="protein sequence ID" value="GED24782.1"/>
    <property type="molecule type" value="Genomic_DNA"/>
</dbReference>
<dbReference type="Gene3D" id="3.30.565.10">
    <property type="entry name" value="Histidine kinase-like ATPase, C-terminal domain"/>
    <property type="match status" value="1"/>
</dbReference>
<feature type="transmembrane region" description="Helical" evidence="14">
    <location>
        <begin position="6"/>
        <end position="28"/>
    </location>
</feature>
<dbReference type="Pfam" id="PF00512">
    <property type="entry name" value="HisKA"/>
    <property type="match status" value="1"/>
</dbReference>
<feature type="transmembrane region" description="Helical" evidence="14">
    <location>
        <begin position="159"/>
        <end position="178"/>
    </location>
</feature>
<keyword evidence="5" id="KW-0597">Phosphoprotein</keyword>
<dbReference type="SUPFAM" id="SSF47384">
    <property type="entry name" value="Homodimeric domain of signal transducing histidine kinase"/>
    <property type="match status" value="1"/>
</dbReference>
<dbReference type="PANTHER" id="PTHR45436">
    <property type="entry name" value="SENSOR HISTIDINE KINASE YKOH"/>
    <property type="match status" value="1"/>
</dbReference>
<gene>
    <name evidence="17" type="ORF">BAG01nite_08840</name>
    <name evidence="18" type="ORF">EB820_23815</name>
</gene>
<dbReference type="PROSITE" id="PS50885">
    <property type="entry name" value="HAMP"/>
    <property type="match status" value="1"/>
</dbReference>
<accession>A0A3M8AAH3</accession>
<dbReference type="SMART" id="SM00388">
    <property type="entry name" value="HisKA"/>
    <property type="match status" value="1"/>
</dbReference>
<dbReference type="Pfam" id="PF00672">
    <property type="entry name" value="HAMP"/>
    <property type="match status" value="1"/>
</dbReference>
<evidence type="ECO:0000256" key="6">
    <source>
        <dbReference type="ARBA" id="ARBA00022679"/>
    </source>
</evidence>
<comment type="caution">
    <text evidence="18">The sequence shown here is derived from an EMBL/GenBank/DDBJ whole genome shotgun (WGS) entry which is preliminary data.</text>
</comment>
<dbReference type="OrthoDB" id="9813151at2"/>
<evidence type="ECO:0000256" key="7">
    <source>
        <dbReference type="ARBA" id="ARBA00022692"/>
    </source>
</evidence>
<keyword evidence="4" id="KW-1003">Cell membrane</keyword>
<keyword evidence="7 14" id="KW-0812">Transmembrane</keyword>
<dbReference type="SUPFAM" id="SSF158472">
    <property type="entry name" value="HAMP domain-like"/>
    <property type="match status" value="1"/>
</dbReference>
<keyword evidence="10" id="KW-0067">ATP-binding</keyword>
<proteinExistence type="predicted"/>
<dbReference type="InterPro" id="IPR005467">
    <property type="entry name" value="His_kinase_dom"/>
</dbReference>
<evidence type="ECO:0000256" key="14">
    <source>
        <dbReference type="SAM" id="Phobius"/>
    </source>
</evidence>
<dbReference type="GO" id="GO:0000155">
    <property type="term" value="F:phosphorelay sensor kinase activity"/>
    <property type="evidence" value="ECO:0007669"/>
    <property type="project" value="InterPro"/>
</dbReference>
<evidence type="ECO:0000259" key="16">
    <source>
        <dbReference type="PROSITE" id="PS50885"/>
    </source>
</evidence>
<dbReference type="GO" id="GO:0005524">
    <property type="term" value="F:ATP binding"/>
    <property type="evidence" value="ECO:0007669"/>
    <property type="project" value="UniProtKB-KW"/>
</dbReference>
<keyword evidence="8" id="KW-0547">Nucleotide-binding</keyword>
<dbReference type="InterPro" id="IPR003594">
    <property type="entry name" value="HATPase_dom"/>
</dbReference>
<organism evidence="18 19">
    <name type="scientific">Brevibacillus agri</name>
    <dbReference type="NCBI Taxonomy" id="51101"/>
    <lineage>
        <taxon>Bacteria</taxon>
        <taxon>Bacillati</taxon>
        <taxon>Bacillota</taxon>
        <taxon>Bacilli</taxon>
        <taxon>Bacillales</taxon>
        <taxon>Paenibacillaceae</taxon>
        <taxon>Brevibacillus</taxon>
    </lineage>
</organism>
<dbReference type="FunFam" id="3.30.565.10:FF:000006">
    <property type="entry name" value="Sensor histidine kinase WalK"/>
    <property type="match status" value="1"/>
</dbReference>
<dbReference type="InterPro" id="IPR004358">
    <property type="entry name" value="Sig_transdc_His_kin-like_C"/>
</dbReference>
<dbReference type="Proteomes" id="UP000317180">
    <property type="component" value="Unassembled WGS sequence"/>
</dbReference>
<evidence type="ECO:0000256" key="10">
    <source>
        <dbReference type="ARBA" id="ARBA00022840"/>
    </source>
</evidence>
<dbReference type="RefSeq" id="WP_122953428.1">
    <property type="nucleotide sequence ID" value="NZ_BJOD01000008.1"/>
</dbReference>
<dbReference type="EMBL" id="RHHN01000089">
    <property type="protein sequence ID" value="RNB48112.1"/>
    <property type="molecule type" value="Genomic_DNA"/>
</dbReference>
<dbReference type="CDD" id="cd00082">
    <property type="entry name" value="HisKA"/>
    <property type="match status" value="1"/>
</dbReference>
<reference evidence="18 19" key="1">
    <citation type="submission" date="2018-10" db="EMBL/GenBank/DDBJ databases">
        <title>Phylogenomics of Brevibacillus.</title>
        <authorList>
            <person name="Dunlap C."/>
        </authorList>
    </citation>
    <scope>NUCLEOTIDE SEQUENCE [LARGE SCALE GENOMIC DNA]</scope>
    <source>
        <strain evidence="18 19">NRRL NRS 1219</strain>
    </source>
</reference>
<evidence type="ECO:0000313" key="19">
    <source>
        <dbReference type="Proteomes" id="UP000276178"/>
    </source>
</evidence>
<feature type="domain" description="Histidine kinase" evidence="15">
    <location>
        <begin position="240"/>
        <end position="454"/>
    </location>
</feature>
<evidence type="ECO:0000259" key="15">
    <source>
        <dbReference type="PROSITE" id="PS50109"/>
    </source>
</evidence>
<feature type="domain" description="HAMP" evidence="16">
    <location>
        <begin position="179"/>
        <end position="232"/>
    </location>
</feature>
<evidence type="ECO:0000313" key="20">
    <source>
        <dbReference type="Proteomes" id="UP000317180"/>
    </source>
</evidence>
<evidence type="ECO:0000313" key="18">
    <source>
        <dbReference type="EMBL" id="RNB48112.1"/>
    </source>
</evidence>
<dbReference type="InterPro" id="IPR003660">
    <property type="entry name" value="HAMP_dom"/>
</dbReference>
<evidence type="ECO:0000256" key="11">
    <source>
        <dbReference type="ARBA" id="ARBA00022989"/>
    </source>
</evidence>
<keyword evidence="11 14" id="KW-1133">Transmembrane helix</keyword>
<dbReference type="PRINTS" id="PR00344">
    <property type="entry name" value="BCTRLSENSOR"/>
</dbReference>
<evidence type="ECO:0000256" key="5">
    <source>
        <dbReference type="ARBA" id="ARBA00022553"/>
    </source>
</evidence>
<dbReference type="InterPro" id="IPR003661">
    <property type="entry name" value="HisK_dim/P_dom"/>
</dbReference>
<comment type="subcellular location">
    <subcellularLocation>
        <location evidence="2">Cell membrane</location>
        <topology evidence="2">Multi-pass membrane protein</topology>
    </subcellularLocation>
</comment>
<dbReference type="Proteomes" id="UP000276178">
    <property type="component" value="Unassembled WGS sequence"/>
</dbReference>
<name>A0A3M8AAH3_9BACL</name>
<evidence type="ECO:0000256" key="4">
    <source>
        <dbReference type="ARBA" id="ARBA00022475"/>
    </source>
</evidence>
<dbReference type="SUPFAM" id="SSF55874">
    <property type="entry name" value="ATPase domain of HSP90 chaperone/DNA topoisomerase II/histidine kinase"/>
    <property type="match status" value="1"/>
</dbReference>
<dbReference type="Pfam" id="PF02518">
    <property type="entry name" value="HATPase_c"/>
    <property type="match status" value="1"/>
</dbReference>
<evidence type="ECO:0000256" key="2">
    <source>
        <dbReference type="ARBA" id="ARBA00004651"/>
    </source>
</evidence>
<dbReference type="Gene3D" id="1.10.287.130">
    <property type="match status" value="1"/>
</dbReference>
<dbReference type="SMART" id="SM00387">
    <property type="entry name" value="HATPase_c"/>
    <property type="match status" value="1"/>
</dbReference>
<keyword evidence="20" id="KW-1185">Reference proteome</keyword>
<evidence type="ECO:0000256" key="9">
    <source>
        <dbReference type="ARBA" id="ARBA00022777"/>
    </source>
</evidence>
<keyword evidence="12" id="KW-0902">Two-component regulatory system</keyword>